<evidence type="ECO:0000313" key="2">
    <source>
        <dbReference type="Proteomes" id="UP000321272"/>
    </source>
</evidence>
<dbReference type="AlphaFoldDB" id="A0A5B8SZE3"/>
<dbReference type="KEGG" id="paur:FGL86_07845"/>
<dbReference type="OrthoDB" id="6369251at2"/>
<sequence>MFDVWKLSTMALEMWATAFSTINARTDLWQTQSPFDPKMMLENQRMVMEKLAASWEVGTQMQKAWMNMLGGGRMTPWWTTGQRTLKPLHKRTTANARRLSK</sequence>
<dbReference type="EMBL" id="CP042382">
    <property type="protein sequence ID" value="QEA40865.1"/>
    <property type="molecule type" value="Genomic_DNA"/>
</dbReference>
<dbReference type="Proteomes" id="UP000321272">
    <property type="component" value="Chromosome"/>
</dbReference>
<accession>A0A5B8SZE3</accession>
<proteinExistence type="predicted"/>
<name>A0A5B8SZE3_9GAMM</name>
<organism evidence="1 2">
    <name type="scientific">Pistricoccus aurantiacus</name>
    <dbReference type="NCBI Taxonomy" id="1883414"/>
    <lineage>
        <taxon>Bacteria</taxon>
        <taxon>Pseudomonadati</taxon>
        <taxon>Pseudomonadota</taxon>
        <taxon>Gammaproteobacteria</taxon>
        <taxon>Oceanospirillales</taxon>
        <taxon>Halomonadaceae</taxon>
        <taxon>Pistricoccus</taxon>
    </lineage>
</organism>
<evidence type="ECO:0000313" key="1">
    <source>
        <dbReference type="EMBL" id="QEA40865.1"/>
    </source>
</evidence>
<evidence type="ECO:0008006" key="3">
    <source>
        <dbReference type="Google" id="ProtNLM"/>
    </source>
</evidence>
<reference evidence="1 2" key="1">
    <citation type="submission" date="2019-06" db="EMBL/GenBank/DDBJ databases">
        <title>Genome analyses of bacteria isolated from kimchi.</title>
        <authorList>
            <person name="Lee S."/>
            <person name="Ahn S."/>
            <person name="Roh S."/>
        </authorList>
    </citation>
    <scope>NUCLEOTIDE SEQUENCE [LARGE SCALE GENOMIC DNA]</scope>
    <source>
        <strain evidence="1 2">CBA4606</strain>
    </source>
</reference>
<protein>
    <recommendedName>
        <fullName evidence="3">Phasin family protein</fullName>
    </recommendedName>
</protein>
<keyword evidence="2" id="KW-1185">Reference proteome</keyword>
<gene>
    <name evidence="1" type="ORF">FGL86_07845</name>
</gene>